<dbReference type="EC" id="2.1.1.348" evidence="1"/>
<dbReference type="PROSITE" id="PS00092">
    <property type="entry name" value="N6_MTASE"/>
    <property type="match status" value="1"/>
</dbReference>
<dbReference type="EMBL" id="JALJOS010000019">
    <property type="protein sequence ID" value="KAK9826995.1"/>
    <property type="molecule type" value="Genomic_DNA"/>
</dbReference>
<evidence type="ECO:0000256" key="7">
    <source>
        <dbReference type="SAM" id="MobiDB-lite"/>
    </source>
</evidence>
<keyword evidence="3" id="KW-0808">Transferase</keyword>
<proteinExistence type="inferred from homology"/>
<protein>
    <recommendedName>
        <fullName evidence="1">mRNA m(6)A methyltransferase</fullName>
        <ecNumber evidence="1">2.1.1.348</ecNumber>
    </recommendedName>
</protein>
<dbReference type="InterPro" id="IPR007757">
    <property type="entry name" value="MT-A70-like"/>
</dbReference>
<dbReference type="PANTHER" id="PTHR12829:SF7">
    <property type="entry name" value="N6-ADENOSINE-METHYLTRANSFERASE CATALYTIC SUBUNIT"/>
    <property type="match status" value="1"/>
</dbReference>
<keyword evidence="4" id="KW-0949">S-adenosyl-L-methionine</keyword>
<dbReference type="AlphaFoldDB" id="A0AAW1QZF8"/>
<name>A0AAW1QZF8_9CHLO</name>
<comment type="catalytic activity">
    <reaction evidence="5">
        <text>an adenosine in mRNA + S-adenosyl-L-methionine = an N(6)-methyladenosine in mRNA + S-adenosyl-L-homocysteine + H(+)</text>
        <dbReference type="Rhea" id="RHEA:55584"/>
        <dbReference type="Rhea" id="RHEA-COMP:12414"/>
        <dbReference type="Rhea" id="RHEA-COMP:12417"/>
        <dbReference type="ChEBI" id="CHEBI:15378"/>
        <dbReference type="ChEBI" id="CHEBI:57856"/>
        <dbReference type="ChEBI" id="CHEBI:59789"/>
        <dbReference type="ChEBI" id="CHEBI:74411"/>
        <dbReference type="ChEBI" id="CHEBI:74449"/>
        <dbReference type="EC" id="2.1.1.348"/>
    </reaction>
</comment>
<comment type="similarity">
    <text evidence="6">Belongs to the MT-A70-like family.</text>
</comment>
<dbReference type="InterPro" id="IPR029063">
    <property type="entry name" value="SAM-dependent_MTases_sf"/>
</dbReference>
<evidence type="ECO:0000256" key="3">
    <source>
        <dbReference type="ARBA" id="ARBA00022679"/>
    </source>
</evidence>
<dbReference type="PROSITE" id="PS51143">
    <property type="entry name" value="MT_A70"/>
    <property type="match status" value="1"/>
</dbReference>
<evidence type="ECO:0000313" key="9">
    <source>
        <dbReference type="Proteomes" id="UP001438707"/>
    </source>
</evidence>
<dbReference type="Pfam" id="PF05063">
    <property type="entry name" value="MT-A70"/>
    <property type="match status" value="1"/>
</dbReference>
<evidence type="ECO:0000256" key="5">
    <source>
        <dbReference type="ARBA" id="ARBA00048957"/>
    </source>
</evidence>
<comment type="caution">
    <text evidence="8">The sequence shown here is derived from an EMBL/GenBank/DDBJ whole genome shotgun (WGS) entry which is preliminary data.</text>
</comment>
<dbReference type="GO" id="GO:0003676">
    <property type="term" value="F:nucleic acid binding"/>
    <property type="evidence" value="ECO:0007669"/>
    <property type="project" value="InterPro"/>
</dbReference>
<keyword evidence="9" id="KW-1185">Reference proteome</keyword>
<dbReference type="SUPFAM" id="SSF53335">
    <property type="entry name" value="S-adenosyl-L-methionine-dependent methyltransferases"/>
    <property type="match status" value="1"/>
</dbReference>
<dbReference type="GO" id="GO:0001734">
    <property type="term" value="F:mRNA m(6)A methyltransferase activity"/>
    <property type="evidence" value="ECO:0007669"/>
    <property type="project" value="UniProtKB-EC"/>
</dbReference>
<dbReference type="GO" id="GO:0032259">
    <property type="term" value="P:methylation"/>
    <property type="evidence" value="ECO:0007669"/>
    <property type="project" value="UniProtKB-KW"/>
</dbReference>
<evidence type="ECO:0000313" key="8">
    <source>
        <dbReference type="EMBL" id="KAK9826995.1"/>
    </source>
</evidence>
<reference evidence="8 9" key="1">
    <citation type="journal article" date="2024" name="Nat. Commun.">
        <title>Phylogenomics reveals the evolutionary origins of lichenization in chlorophyte algae.</title>
        <authorList>
            <person name="Puginier C."/>
            <person name="Libourel C."/>
            <person name="Otte J."/>
            <person name="Skaloud P."/>
            <person name="Haon M."/>
            <person name="Grisel S."/>
            <person name="Petersen M."/>
            <person name="Berrin J.G."/>
            <person name="Delaux P.M."/>
            <person name="Dal Grande F."/>
            <person name="Keller J."/>
        </authorList>
    </citation>
    <scope>NUCLEOTIDE SEQUENCE [LARGE SCALE GENOMIC DNA]</scope>
    <source>
        <strain evidence="8 9">SAG 2145</strain>
    </source>
</reference>
<feature type="region of interest" description="Disordered" evidence="7">
    <location>
        <begin position="474"/>
        <end position="494"/>
    </location>
</feature>
<organism evidence="8 9">
    <name type="scientific">Apatococcus lobatus</name>
    <dbReference type="NCBI Taxonomy" id="904363"/>
    <lineage>
        <taxon>Eukaryota</taxon>
        <taxon>Viridiplantae</taxon>
        <taxon>Chlorophyta</taxon>
        <taxon>core chlorophytes</taxon>
        <taxon>Trebouxiophyceae</taxon>
        <taxon>Chlorellales</taxon>
        <taxon>Chlorellaceae</taxon>
        <taxon>Apatococcus</taxon>
    </lineage>
</organism>
<keyword evidence="2" id="KW-0489">Methyltransferase</keyword>
<sequence length="494" mass="52888">MSDLSVEELQSNIAACQLLFPKWKSGYQVIVADPPWQYNTMYSSLQGVAPYPTMGWEELADMPVGKLADPAMCALFLWATGPLIHKAIALMEHWGFEYKSVFKVWRKTNADGTPVCSPGWWSRSSCEFLLVGTKGSNILKYKTTNSERQEYASVREGHSAKPAAITQAVADFLDVPGPRIELWARRSHPLFDSWGGFTRLRPLPPPLVGLEVPGFFAQASGSGNGTGRRCKPLSIPSSPRAVPRKGKKAHRHLVLAPPAEGSEPLPAPPTSASASAPIPIPNTKPGKRKAPKPPPPPPQRISEEEAFQRLAAFDPDPAKKRKTVHKPGCLCFLCKRPAPQHRRVGALVGAPQLERPAHPVPQLAGVARVARLRGHLRVGRPCLVRRRQAVARRVHLHRARARVPAPGLRVRPQAPVQRRRATKSGTALGADALTVGGATVVADVATDAVPEAATDGTAVTGENVEADVEGAPVVDTAAGPVPDAAAAPAASADT</sequence>
<evidence type="ECO:0000256" key="6">
    <source>
        <dbReference type="PROSITE-ProRule" id="PRU00489"/>
    </source>
</evidence>
<accession>A0AAW1QZF8</accession>
<evidence type="ECO:0000256" key="1">
    <source>
        <dbReference type="ARBA" id="ARBA00012160"/>
    </source>
</evidence>
<dbReference type="PANTHER" id="PTHR12829">
    <property type="entry name" value="N6-ADENOSINE-METHYLTRANSFERASE"/>
    <property type="match status" value="1"/>
</dbReference>
<dbReference type="InterPro" id="IPR002052">
    <property type="entry name" value="DNA_methylase_N6_adenine_CS"/>
</dbReference>
<feature type="compositionally biased region" description="Basic residues" evidence="7">
    <location>
        <begin position="242"/>
        <end position="253"/>
    </location>
</feature>
<dbReference type="Proteomes" id="UP001438707">
    <property type="component" value="Unassembled WGS sequence"/>
</dbReference>
<feature type="region of interest" description="Disordered" evidence="7">
    <location>
        <begin position="219"/>
        <end position="301"/>
    </location>
</feature>
<evidence type="ECO:0000256" key="4">
    <source>
        <dbReference type="ARBA" id="ARBA00022691"/>
    </source>
</evidence>
<evidence type="ECO:0000256" key="2">
    <source>
        <dbReference type="ARBA" id="ARBA00022603"/>
    </source>
</evidence>
<gene>
    <name evidence="8" type="ORF">WJX74_003166</name>
</gene>